<dbReference type="VEuPathDB" id="FungiDB:FUN_021993"/>
<sequence>MLNILGFIRNNFWHCVPDQLQNPDLHQDKHILEIEAWDFQQLIEGVNYEIQLGDEKSTDGKEIKRRFNELWDNIISAISIAMNIELPIKLVKYPENRNTRHKLIFADKTMRHTTKLESLIRKICKDQDFIAAKDTH</sequence>
<comment type="caution">
    <text evidence="1">The sequence shown here is derived from an EMBL/GenBank/DDBJ whole genome shotgun (WGS) entry which is preliminary data.</text>
</comment>
<organism evidence="1 2">
    <name type="scientific">Rhizophagus irregularis</name>
    <dbReference type="NCBI Taxonomy" id="588596"/>
    <lineage>
        <taxon>Eukaryota</taxon>
        <taxon>Fungi</taxon>
        <taxon>Fungi incertae sedis</taxon>
        <taxon>Mucoromycota</taxon>
        <taxon>Glomeromycotina</taxon>
        <taxon>Glomeromycetes</taxon>
        <taxon>Glomerales</taxon>
        <taxon>Glomeraceae</taxon>
        <taxon>Rhizophagus</taxon>
    </lineage>
</organism>
<accession>A0A2N1M3M9</accession>
<dbReference type="AlphaFoldDB" id="A0A2N1M3M9"/>
<evidence type="ECO:0000313" key="2">
    <source>
        <dbReference type="Proteomes" id="UP000233469"/>
    </source>
</evidence>
<evidence type="ECO:0000313" key="1">
    <source>
        <dbReference type="EMBL" id="PKK56233.1"/>
    </source>
</evidence>
<gene>
    <name evidence="1" type="ORF">RhiirC2_800465</name>
</gene>
<reference evidence="1 2" key="2">
    <citation type="submission" date="2017-10" db="EMBL/GenBank/DDBJ databases">
        <title>Extensive intraspecific genome diversity in a model arbuscular mycorrhizal fungus.</title>
        <authorList>
            <person name="Chen E.C.H."/>
            <person name="Morin E."/>
            <person name="Baudet D."/>
            <person name="Noel J."/>
            <person name="Ndikumana S."/>
            <person name="Charron P."/>
            <person name="St-Onge C."/>
            <person name="Giorgi J."/>
            <person name="Grigoriev I.V."/>
            <person name="Roux C."/>
            <person name="Martin F.M."/>
            <person name="Corradi N."/>
        </authorList>
    </citation>
    <scope>NUCLEOTIDE SEQUENCE [LARGE SCALE GENOMIC DNA]</scope>
    <source>
        <strain evidence="1 2">C2</strain>
    </source>
</reference>
<reference evidence="1 2" key="1">
    <citation type="submission" date="2016-04" db="EMBL/GenBank/DDBJ databases">
        <title>Genome analyses suggest a sexual origin of heterokaryosis in a supposedly ancient asexual fungus.</title>
        <authorList>
            <person name="Ropars J."/>
            <person name="Sedzielewska K."/>
            <person name="Noel J."/>
            <person name="Charron P."/>
            <person name="Farinelli L."/>
            <person name="Marton T."/>
            <person name="Kruger M."/>
            <person name="Pelin A."/>
            <person name="Brachmann A."/>
            <person name="Corradi N."/>
        </authorList>
    </citation>
    <scope>NUCLEOTIDE SEQUENCE [LARGE SCALE GENOMIC DNA]</scope>
    <source>
        <strain evidence="1 2">C2</strain>
    </source>
</reference>
<dbReference type="EMBL" id="LLXL01005974">
    <property type="protein sequence ID" value="PKK56233.1"/>
    <property type="molecule type" value="Genomic_DNA"/>
</dbReference>
<proteinExistence type="predicted"/>
<dbReference type="Proteomes" id="UP000233469">
    <property type="component" value="Unassembled WGS sequence"/>
</dbReference>
<name>A0A2N1M3M9_9GLOM</name>
<protein>
    <submittedName>
        <fullName evidence="1">Uncharacterized protein</fullName>
    </submittedName>
</protein>